<keyword evidence="5" id="KW-1185">Reference proteome</keyword>
<comment type="caution">
    <text evidence="4">The sequence shown here is derived from an EMBL/GenBank/DDBJ whole genome shotgun (WGS) entry which is preliminary data.</text>
</comment>
<proteinExistence type="inferred from homology"/>
<dbReference type="InterPro" id="IPR004640">
    <property type="entry name" value="HscB"/>
</dbReference>
<dbReference type="PROSITE" id="PS50076">
    <property type="entry name" value="DNAJ_2"/>
    <property type="match status" value="1"/>
</dbReference>
<reference evidence="4 5" key="1">
    <citation type="journal article" date="2018" name="Sci. Rep.">
        <title>Genomic signatures of local adaptation to the degree of environmental predictability in rotifers.</title>
        <authorList>
            <person name="Franch-Gras L."/>
            <person name="Hahn C."/>
            <person name="Garcia-Roger E.M."/>
            <person name="Carmona M.J."/>
            <person name="Serra M."/>
            <person name="Gomez A."/>
        </authorList>
    </citation>
    <scope>NUCLEOTIDE SEQUENCE [LARGE SCALE GENOMIC DNA]</scope>
    <source>
        <strain evidence="4">HYR1</strain>
    </source>
</reference>
<dbReference type="AlphaFoldDB" id="A0A3M7T5Y5"/>
<evidence type="ECO:0000259" key="3">
    <source>
        <dbReference type="PROSITE" id="PS50076"/>
    </source>
</evidence>
<dbReference type="InterPro" id="IPR036869">
    <property type="entry name" value="J_dom_sf"/>
</dbReference>
<feature type="domain" description="J" evidence="3">
    <location>
        <begin position="68"/>
        <end position="140"/>
    </location>
</feature>
<dbReference type="GO" id="GO:0044571">
    <property type="term" value="P:[2Fe-2S] cluster assembly"/>
    <property type="evidence" value="ECO:0007669"/>
    <property type="project" value="InterPro"/>
</dbReference>
<dbReference type="SUPFAM" id="SSF47144">
    <property type="entry name" value="HSC20 (HSCB), C-terminal oligomerisation domain"/>
    <property type="match status" value="1"/>
</dbReference>
<dbReference type="InterPro" id="IPR001623">
    <property type="entry name" value="DnaJ_domain"/>
</dbReference>
<dbReference type="Pfam" id="PF00226">
    <property type="entry name" value="DnaJ"/>
    <property type="match status" value="1"/>
</dbReference>
<dbReference type="GO" id="GO:0005739">
    <property type="term" value="C:mitochondrion"/>
    <property type="evidence" value="ECO:0007669"/>
    <property type="project" value="TreeGrafter"/>
</dbReference>
<dbReference type="InterPro" id="IPR009073">
    <property type="entry name" value="HscB_oligo_C"/>
</dbReference>
<dbReference type="STRING" id="10195.A0A3M7T5Y5"/>
<dbReference type="PANTHER" id="PTHR14021:SF15">
    <property type="entry name" value="IRON-SULFUR CLUSTER CO-CHAPERONE PROTEIN HSCB"/>
    <property type="match status" value="1"/>
</dbReference>
<dbReference type="CDD" id="cd06257">
    <property type="entry name" value="DnaJ"/>
    <property type="match status" value="1"/>
</dbReference>
<dbReference type="NCBIfam" id="TIGR00714">
    <property type="entry name" value="hscB"/>
    <property type="match status" value="1"/>
</dbReference>
<dbReference type="GO" id="GO:0051087">
    <property type="term" value="F:protein-folding chaperone binding"/>
    <property type="evidence" value="ECO:0007669"/>
    <property type="project" value="InterPro"/>
</dbReference>
<dbReference type="PANTHER" id="PTHR14021">
    <property type="entry name" value="IRON-SULFUR CLUSTER CO-CHAPERONE PROTEIN HSCB"/>
    <property type="match status" value="1"/>
</dbReference>
<dbReference type="InterPro" id="IPR036386">
    <property type="entry name" value="HscB_C_sf"/>
</dbReference>
<dbReference type="EMBL" id="REGN01000224">
    <property type="protein sequence ID" value="RNA43432.1"/>
    <property type="molecule type" value="Genomic_DNA"/>
</dbReference>
<gene>
    <name evidence="4" type="ORF">BpHYR1_039727</name>
</gene>
<dbReference type="Gene3D" id="1.10.287.110">
    <property type="entry name" value="DnaJ domain"/>
    <property type="match status" value="1"/>
</dbReference>
<dbReference type="Proteomes" id="UP000276133">
    <property type="component" value="Unassembled WGS sequence"/>
</dbReference>
<sequence>MNRCLTRNLKCGIEFFTNGRPDFKQIFNFQKSNYNCWSCKKFLNELETKSQFCPCDKNVILPVCNKINYFELLNIDFNYDIDLIQLTKNFRQKMRKLHPDLFTMKSDNEKKYSAEQSSLVNKAYDALKSPIKRGEYLLGLIDSNYLSEVTESHESDSEKQKILMEIMELNEIIDEIKLAKEVKELALRLKEIIKPFEEELEKAFNLKDYPKACSVISKMKYFKNIDDRVKDLELKFNIENV</sequence>
<dbReference type="Gene3D" id="1.20.1280.20">
    <property type="entry name" value="HscB, C-terminal domain"/>
    <property type="match status" value="1"/>
</dbReference>
<dbReference type="GO" id="GO:0051259">
    <property type="term" value="P:protein complex oligomerization"/>
    <property type="evidence" value="ECO:0007669"/>
    <property type="project" value="InterPro"/>
</dbReference>
<keyword evidence="2" id="KW-0143">Chaperone</keyword>
<dbReference type="OrthoDB" id="448954at2759"/>
<protein>
    <submittedName>
        <fullName evidence="4">Iron-sulfur cluster co-chaperone mitochondrial</fullName>
    </submittedName>
</protein>
<dbReference type="SUPFAM" id="SSF46565">
    <property type="entry name" value="Chaperone J-domain"/>
    <property type="match status" value="1"/>
</dbReference>
<dbReference type="SMART" id="SM00271">
    <property type="entry name" value="DnaJ"/>
    <property type="match status" value="1"/>
</dbReference>
<evidence type="ECO:0000313" key="4">
    <source>
        <dbReference type="EMBL" id="RNA43432.1"/>
    </source>
</evidence>
<evidence type="ECO:0000313" key="5">
    <source>
        <dbReference type="Proteomes" id="UP000276133"/>
    </source>
</evidence>
<dbReference type="GO" id="GO:0001671">
    <property type="term" value="F:ATPase activator activity"/>
    <property type="evidence" value="ECO:0007669"/>
    <property type="project" value="InterPro"/>
</dbReference>
<dbReference type="Pfam" id="PF07743">
    <property type="entry name" value="HSCB_C"/>
    <property type="match status" value="1"/>
</dbReference>
<organism evidence="4 5">
    <name type="scientific">Brachionus plicatilis</name>
    <name type="common">Marine rotifer</name>
    <name type="synonym">Brachionus muelleri</name>
    <dbReference type="NCBI Taxonomy" id="10195"/>
    <lineage>
        <taxon>Eukaryota</taxon>
        <taxon>Metazoa</taxon>
        <taxon>Spiralia</taxon>
        <taxon>Gnathifera</taxon>
        <taxon>Rotifera</taxon>
        <taxon>Eurotatoria</taxon>
        <taxon>Monogononta</taxon>
        <taxon>Pseudotrocha</taxon>
        <taxon>Ploima</taxon>
        <taxon>Brachionidae</taxon>
        <taxon>Brachionus</taxon>
    </lineage>
</organism>
<accession>A0A3M7T5Y5</accession>
<evidence type="ECO:0000256" key="2">
    <source>
        <dbReference type="ARBA" id="ARBA00023186"/>
    </source>
</evidence>
<evidence type="ECO:0000256" key="1">
    <source>
        <dbReference type="ARBA" id="ARBA00010476"/>
    </source>
</evidence>
<comment type="similarity">
    <text evidence="1">Belongs to the HscB family.</text>
</comment>
<name>A0A3M7T5Y5_BRAPC</name>